<feature type="repeat" description="ANK" evidence="3">
    <location>
        <begin position="2625"/>
        <end position="2657"/>
    </location>
</feature>
<keyword evidence="5" id="KW-1185">Reference proteome</keyword>
<dbReference type="Pfam" id="PF12796">
    <property type="entry name" value="Ank_2"/>
    <property type="match status" value="18"/>
</dbReference>
<evidence type="ECO:0000313" key="4">
    <source>
        <dbReference type="EMBL" id="KAK4878704.1"/>
    </source>
</evidence>
<gene>
    <name evidence="4" type="ORF">RN001_011210</name>
</gene>
<feature type="repeat" description="ANK" evidence="3">
    <location>
        <begin position="1063"/>
        <end position="1096"/>
    </location>
</feature>
<feature type="repeat" description="ANK" evidence="3">
    <location>
        <begin position="1872"/>
        <end position="1904"/>
    </location>
</feature>
<dbReference type="Proteomes" id="UP001353858">
    <property type="component" value="Unassembled WGS sequence"/>
</dbReference>
<dbReference type="Gene3D" id="1.25.40.20">
    <property type="entry name" value="Ankyrin repeat-containing domain"/>
    <property type="match status" value="12"/>
</dbReference>
<feature type="repeat" description="ANK" evidence="3">
    <location>
        <begin position="1476"/>
        <end position="1509"/>
    </location>
</feature>
<feature type="repeat" description="ANK" evidence="3">
    <location>
        <begin position="1212"/>
        <end position="1244"/>
    </location>
</feature>
<feature type="repeat" description="ANK" evidence="3">
    <location>
        <begin position="2038"/>
        <end position="2070"/>
    </location>
</feature>
<dbReference type="PANTHER" id="PTHR23206:SF7">
    <property type="entry name" value="PROTEIN KINASE DOMAIN-CONTAINING PROTEIN"/>
    <property type="match status" value="1"/>
</dbReference>
<evidence type="ECO:0008006" key="6">
    <source>
        <dbReference type="Google" id="ProtNLM"/>
    </source>
</evidence>
<feature type="repeat" description="ANK" evidence="3">
    <location>
        <begin position="1278"/>
        <end position="1310"/>
    </location>
</feature>
<name>A0AAN7PVR1_9COLE</name>
<dbReference type="SUPFAM" id="SSF48403">
    <property type="entry name" value="Ankyrin repeat"/>
    <property type="match status" value="6"/>
</dbReference>
<feature type="repeat" description="ANK" evidence="3">
    <location>
        <begin position="1511"/>
        <end position="1543"/>
    </location>
</feature>
<dbReference type="InterPro" id="IPR036770">
    <property type="entry name" value="Ankyrin_rpt-contain_sf"/>
</dbReference>
<feature type="repeat" description="ANK" evidence="3">
    <location>
        <begin position="1705"/>
        <end position="1737"/>
    </location>
</feature>
<dbReference type="EMBL" id="JARPUR010000004">
    <property type="protein sequence ID" value="KAK4878704.1"/>
    <property type="molecule type" value="Genomic_DNA"/>
</dbReference>
<feature type="repeat" description="ANK" evidence="3">
    <location>
        <begin position="2724"/>
        <end position="2756"/>
    </location>
</feature>
<feature type="repeat" description="ANK" evidence="3">
    <location>
        <begin position="1839"/>
        <end position="1871"/>
    </location>
</feature>
<feature type="repeat" description="ANK" evidence="3">
    <location>
        <begin position="2494"/>
        <end position="2525"/>
    </location>
</feature>
<dbReference type="PROSITE" id="PS50297">
    <property type="entry name" value="ANK_REP_REGION"/>
    <property type="match status" value="31"/>
</dbReference>
<feature type="repeat" description="ANK" evidence="3">
    <location>
        <begin position="2526"/>
        <end position="2558"/>
    </location>
</feature>
<feature type="repeat" description="ANK" evidence="3">
    <location>
        <begin position="2758"/>
        <end position="2790"/>
    </location>
</feature>
<dbReference type="InterPro" id="IPR002110">
    <property type="entry name" value="Ankyrin_rpt"/>
</dbReference>
<feature type="repeat" description="ANK" evidence="3">
    <location>
        <begin position="2559"/>
        <end position="2591"/>
    </location>
</feature>
<feature type="repeat" description="ANK" evidence="3">
    <location>
        <begin position="1806"/>
        <end position="1838"/>
    </location>
</feature>
<feature type="repeat" description="ANK" evidence="3">
    <location>
        <begin position="1938"/>
        <end position="1970"/>
    </location>
</feature>
<evidence type="ECO:0000313" key="5">
    <source>
        <dbReference type="Proteomes" id="UP001353858"/>
    </source>
</evidence>
<feature type="repeat" description="ANK" evidence="3">
    <location>
        <begin position="2592"/>
        <end position="2624"/>
    </location>
</feature>
<feature type="repeat" description="ANK" evidence="3">
    <location>
        <begin position="1544"/>
        <end position="1576"/>
    </location>
</feature>
<feature type="repeat" description="ANK" evidence="3">
    <location>
        <begin position="2268"/>
        <end position="2300"/>
    </location>
</feature>
<feature type="repeat" description="ANK" evidence="3">
    <location>
        <begin position="1245"/>
        <end position="1277"/>
    </location>
</feature>
<keyword evidence="1" id="KW-0677">Repeat</keyword>
<feature type="repeat" description="ANK" evidence="3">
    <location>
        <begin position="2856"/>
        <end position="2888"/>
    </location>
</feature>
<evidence type="ECO:0000256" key="1">
    <source>
        <dbReference type="ARBA" id="ARBA00022737"/>
    </source>
</evidence>
<feature type="repeat" description="ANK" evidence="3">
    <location>
        <begin position="1311"/>
        <end position="1343"/>
    </location>
</feature>
<feature type="repeat" description="ANK" evidence="3">
    <location>
        <begin position="2823"/>
        <end position="2855"/>
    </location>
</feature>
<feature type="repeat" description="ANK" evidence="3">
    <location>
        <begin position="1030"/>
        <end position="1062"/>
    </location>
</feature>
<proteinExistence type="predicted"/>
<dbReference type="PROSITE" id="PS50088">
    <property type="entry name" value="ANK_REPEAT"/>
    <property type="match status" value="39"/>
</dbReference>
<dbReference type="PRINTS" id="PR01415">
    <property type="entry name" value="ANKYRIN"/>
</dbReference>
<feature type="repeat" description="ANK" evidence="3">
    <location>
        <begin position="2658"/>
        <end position="2690"/>
    </location>
</feature>
<feature type="repeat" description="ANK" evidence="3">
    <location>
        <begin position="1905"/>
        <end position="1937"/>
    </location>
</feature>
<feature type="repeat" description="ANK" evidence="3">
    <location>
        <begin position="1344"/>
        <end position="1376"/>
    </location>
</feature>
<feature type="repeat" description="ANK" evidence="3">
    <location>
        <begin position="1578"/>
        <end position="1610"/>
    </location>
</feature>
<dbReference type="InterPro" id="IPR051631">
    <property type="entry name" value="Ankyrin-KH/SAM_domain"/>
</dbReference>
<dbReference type="PANTHER" id="PTHR23206">
    <property type="entry name" value="MASK PROTEIN"/>
    <property type="match status" value="1"/>
</dbReference>
<feature type="repeat" description="ANK" evidence="3">
    <location>
        <begin position="1146"/>
        <end position="1178"/>
    </location>
</feature>
<comment type="caution">
    <text evidence="4">The sequence shown here is derived from an EMBL/GenBank/DDBJ whole genome shotgun (WGS) entry which is preliminary data.</text>
</comment>
<feature type="repeat" description="ANK" evidence="3">
    <location>
        <begin position="2397"/>
        <end position="2429"/>
    </location>
</feature>
<feature type="repeat" description="ANK" evidence="3">
    <location>
        <begin position="1672"/>
        <end position="1704"/>
    </location>
</feature>
<protein>
    <recommendedName>
        <fullName evidence="6">DZIP3-like HEPN domain-containing protein</fullName>
    </recommendedName>
</protein>
<reference evidence="5" key="1">
    <citation type="submission" date="2023-01" db="EMBL/GenBank/DDBJ databases">
        <title>Key to firefly adult light organ development and bioluminescence: homeobox transcription factors regulate luciferase expression and transportation to peroxisome.</title>
        <authorList>
            <person name="Fu X."/>
        </authorList>
    </citation>
    <scope>NUCLEOTIDE SEQUENCE [LARGE SCALE GENOMIC DNA]</scope>
</reference>
<feature type="repeat" description="ANK" evidence="3">
    <location>
        <begin position="2463"/>
        <end position="2495"/>
    </location>
</feature>
<feature type="repeat" description="ANK" evidence="3">
    <location>
        <begin position="1410"/>
        <end position="1442"/>
    </location>
</feature>
<feature type="repeat" description="ANK" evidence="3">
    <location>
        <begin position="1377"/>
        <end position="1409"/>
    </location>
</feature>
<accession>A0AAN7PVR1</accession>
<keyword evidence="2 3" id="KW-0040">ANK repeat</keyword>
<feature type="repeat" description="ANK" evidence="3">
    <location>
        <begin position="2071"/>
        <end position="2103"/>
    </location>
</feature>
<dbReference type="SMART" id="SM00248">
    <property type="entry name" value="ANK"/>
    <property type="match status" value="57"/>
</dbReference>
<evidence type="ECO:0000256" key="3">
    <source>
        <dbReference type="PROSITE-ProRule" id="PRU00023"/>
    </source>
</evidence>
<feature type="repeat" description="ANK" evidence="3">
    <location>
        <begin position="2138"/>
        <end position="2170"/>
    </location>
</feature>
<sequence>MDKYQHLATLLLRCLTQELDNYRIITNKEDNNFYLISESKTGTHIIELSNNLLTNEDVSTGKFYVSSCLDNIKKLNVSGKTDYFLCINGPVVENDFVMKFPEKFILKCLYKVNYADDASINIYISEASNLDLEVELNAFCKLHGIEFIDQRLVLEDFCLYLQTNEYLTKDGVTGTLLYLFLRRYKLDLDFLGGVCQHNDIWGDITNDKSVTVVDFTCVDFLSRHTMGAVVRRAKSKCDLGNLYRNLWLSNEVSLLLRVDNSEDFTNVFNILLCFPSGVRVTVLSDCLTLPTNNLQCFVTGYDLNEDRFNLSNVDINVQNRFNVKLGEILSESTIKSLKCSDLIRIIDRQVDCLCSVPEYYVQRRFFNVTLSLSVFDDVNEFFVVRNKAGTGNMVLLNLINKGLSNVSVINDGDGDFNPPCTVPTHFVNFYGENWVEWKDSIGEVTSLRSYVSVNNYVTCELSNLLQEQRKTIVVSANVGMGKSMFLKALSLSLPKDCWVETIDLCKHQQTEDFSKNDFVFQYYGARKLVHVLIDGFDQAFYNNSQTALQSLEYFENLGFKLWVVVRPDNVEVVEKQLKTISVRLAPFTAQNQRDFLYNYFRHTYADDNVEEFVEELWKIVQKFFSDFTQTPLDLQILADVFVHDYKKFTMTGIIDFENQFRVVDALDSFLKARFDLLCKKYDVITNEFIERFPLLALKAKFDETDLVNLRINDTINQLRSSLILPILSMEEIVESDASPRFKHDIFNEYLAAKWICENVSNKDELVKDTVNVLLNRRNSQLPRFAGVFTMFDYILLKDCSLLMTLVNKKVYQVQTQSGTTSFSERDKGGRTIAHIAALYGIPHPAITHNASIEINDAMVNIIALSDEKLIVAEDTLLGYTSLDYALLTSSLAVANAIWKKVPNLLVNVTLNLSDLETYFEYCIKVDSYKYLYRNLLKHVLTRFLLQNKITENSDVDSLLQQLNFDETIRDNIAEYIKTLDSCLMRHLLETLQLKLPNSRTYSDLNLACAFGTVENIMDLVVGGAQINKLQLYTPLHCATIHKRVDLVDLLLSLGATIDAKDTTGNTPLHLACQVYCNIPMIEKLLQHGASMTATNANGDTPLHCALKSDLPNIARLFLPRKRNELLVSLHSGNYRQNVDLDAQNNEGDTPLLLAIKHKHTGLIYELLASYVDVNIINKAGNSCLHYAAENQNCAVLTELIYNYICLNGLNADGETPLLVALKSGKMNLAKTFIERGADVDASDKDFMSCLHYAVAFGKRQIIVDLLDRGANINRKTANGVTPLMQALLNENSSTAHLLIHRGADVNLTDATNSTALHYAARYNLHHVIKLSISLGAEKDPFNTDAETPLITAFKYSHSTAVKTLIDEGADVTVKDKSGFTCLHLAASASSPELVEKLLAKNVDINIQNSEGNTPLLVALDNQSKFVAQLLLNKGADVNVKNINGYSAMHYASKYGLEEFLSQLIKRGMDVNEKTRTGETALILHVANNSRRDTVKLLIDNGADLSVVDSATGNSCLHYLVKEIEDEIISDVVAKGANINVQNNNGDTPLHFAIKYGYPCTLQLLLALGADANIGDYANGSTPLHWAVAMRETNSVQLLLENGADANKENNEGETPIARARRLGFNNIVQTMTVQDDNYQKYKMLWNAVKNGEIFTVTKLLTEDVEIDKKNDEGQTLLMLALDNGHLGVAKYLIARGASIHLTNNRGFSSLHYAASAGDLTIVRHHLDNGVDINITNINGDTPFITALYAQTIHVVQFLLERQASIELSPVTNPKQTCLHHAIEAGSDSVVLQILDRGFYLEKLSSRGLTGLMKALHYRNTHIASLLIERGADVNARDESRATGLHLAATEGLYDMLQLLLDKGVNINVCDSTSDTPLMNAIACDKAIIAMLLLSRGAEVHIKNTWGCYPLHNAVVSGMDKVIPLILDLGFDIDTETDNGETALYVALVNRKIDTARLLMNRGARIDIVNSTTNTTCLHLAAEAGFEELVRETLKVEHFSITDKNTYNFTPLSLAVQYENVNIAKLLFENVITLEHFDEDYDYLHLAAEFGDVNIMTALLDKGLNINDDNKDGETPLMVALRLERWGIVDLLMSRGADVTIKETQCGLSCLYYFALNGDDQKILHTIEKGVDVNEQQFNGSTALMEAVKNKNLSTVKLLLAHGADSNITNNNGYNSLHYAASTTDKILLAIIDTIEDINQRTIENETALLLALQSSQYDLALILLEHGACDLDCGNGNSCLHYSAENDATEIFTWVANKFGNIDAVNEDGNTPLMLALKSNSNMIVEALLERGANTGIVNKDGCSCIHYSLGDTSTLSLFINADNINQKNKSGLAPIMIALYDHYNECVTMLLEHDANPFVEDNEGNTCLHLAATYEEVDLFKTFLEKGLDVNKLNKNGDNSLQVAIEHGKMKISKIILDMGGDPNTVTQTGKTCLLKAIELDDKELTDYLMKCKVDINIQSNSDQTPLSVALENGLTAVSKLLIEMGADVNIQRGGTYLHLAAEYGVNVVDELLDAGLDINHKDEHGETPLTVALKSNQVEILTVLLERGADPNVRNNEGYSCLHHAAGEHESSIVSLFLTKGVSMNDRTSRGNTPLLYALHRDKLDNAKLLIAHGAPFDVSNYKGNSCLYYAAKAGFDDLVAELIEKGVYVDKLNNYGGTPFLAALIHSRLSTAKLLLEKGADVNARVDGNTAWFDSVVSMDDVEILDMMIKKGVDVNYGVNTKYTVLLLALKKGNKEIADLLITKGANVHLVDVSSGDSCLHYAAKNGFADIVTYLLDEGLDINRLNNCKVTPLKLAFLSGSVDTVNVLLSRGALMPAEHLNYSYLHYAAEVGDDNIVLELINQGFDVNSINENGDTPVFVALMNEHLSTAELLLQHDSDIFLKNTKGHNLLHYATLANASDIKDALLEKGLVDDD</sequence>
<organism evidence="4 5">
    <name type="scientific">Aquatica leii</name>
    <dbReference type="NCBI Taxonomy" id="1421715"/>
    <lineage>
        <taxon>Eukaryota</taxon>
        <taxon>Metazoa</taxon>
        <taxon>Ecdysozoa</taxon>
        <taxon>Arthropoda</taxon>
        <taxon>Hexapoda</taxon>
        <taxon>Insecta</taxon>
        <taxon>Pterygota</taxon>
        <taxon>Neoptera</taxon>
        <taxon>Endopterygota</taxon>
        <taxon>Coleoptera</taxon>
        <taxon>Polyphaga</taxon>
        <taxon>Elateriformia</taxon>
        <taxon>Elateroidea</taxon>
        <taxon>Lampyridae</taxon>
        <taxon>Luciolinae</taxon>
        <taxon>Aquatica</taxon>
    </lineage>
</organism>
<feature type="repeat" description="ANK" evidence="3">
    <location>
        <begin position="2364"/>
        <end position="2396"/>
    </location>
</feature>
<feature type="repeat" description="ANK" evidence="3">
    <location>
        <begin position="1443"/>
        <end position="1475"/>
    </location>
</feature>
<evidence type="ECO:0000256" key="2">
    <source>
        <dbReference type="ARBA" id="ARBA00023043"/>
    </source>
</evidence>